<organism evidence="1">
    <name type="scientific">Medicago truncatula</name>
    <name type="common">Barrel medic</name>
    <name type="synonym">Medicago tribuloides</name>
    <dbReference type="NCBI Taxonomy" id="3880"/>
    <lineage>
        <taxon>Eukaryota</taxon>
        <taxon>Viridiplantae</taxon>
        <taxon>Streptophyta</taxon>
        <taxon>Embryophyta</taxon>
        <taxon>Tracheophyta</taxon>
        <taxon>Spermatophyta</taxon>
        <taxon>Magnoliopsida</taxon>
        <taxon>eudicotyledons</taxon>
        <taxon>Gunneridae</taxon>
        <taxon>Pentapetalae</taxon>
        <taxon>rosids</taxon>
        <taxon>fabids</taxon>
        <taxon>Fabales</taxon>
        <taxon>Fabaceae</taxon>
        <taxon>Papilionoideae</taxon>
        <taxon>50 kb inversion clade</taxon>
        <taxon>NPAAA clade</taxon>
        <taxon>Hologalegina</taxon>
        <taxon>IRL clade</taxon>
        <taxon>Trifolieae</taxon>
        <taxon>Medicago</taxon>
    </lineage>
</organism>
<name>A2Q305_MEDTR</name>
<proteinExistence type="predicted"/>
<reference evidence="1" key="2">
    <citation type="submission" date="2007-03" db="EMBL/GenBank/DDBJ databases">
        <authorList>
            <consortium name="The International Medicago Genome Annotation Group"/>
        </authorList>
    </citation>
    <scope>NUCLEOTIDE SEQUENCE</scope>
</reference>
<sequence length="63" mass="7555">MKMNVNHQLNSHDLTKENRQSLFRQWGRWWCLNIEQNYLIDTILHLLLVGGSCFVPVSERQSR</sequence>
<dbReference type="EMBL" id="AC154113">
    <property type="protein sequence ID" value="ABN08005.1"/>
    <property type="molecule type" value="Genomic_DNA"/>
</dbReference>
<dbReference type="AlphaFoldDB" id="A2Q305"/>
<gene>
    <name evidence="1" type="ORF">MtrDRAFT_AC154113g16v2</name>
</gene>
<protein>
    <submittedName>
        <fullName evidence="1">Uncharacterized protein</fullName>
    </submittedName>
</protein>
<evidence type="ECO:0000313" key="1">
    <source>
        <dbReference type="EMBL" id="ABN08005.1"/>
    </source>
</evidence>
<reference evidence="1" key="1">
    <citation type="submission" date="2004-12" db="EMBL/GenBank/DDBJ databases">
        <authorList>
            <person name="Town C.D."/>
        </authorList>
    </citation>
    <scope>NUCLEOTIDE SEQUENCE</scope>
</reference>
<accession>A2Q305</accession>